<reference evidence="1 2" key="1">
    <citation type="journal article" date="2015" name="Int. J. Syst. Evol. Microbiol.">
        <title>Burkholderia monticola sp. nov., isolated from mountain soil.</title>
        <authorList>
            <person name="Baek I."/>
            <person name="Seo B."/>
            <person name="Lee I."/>
            <person name="Yi H."/>
            <person name="Chun J."/>
        </authorList>
    </citation>
    <scope>NUCLEOTIDE SEQUENCE [LARGE SCALE GENOMIC DNA]</scope>
    <source>
        <strain evidence="1 2">JC2948</strain>
    </source>
</reference>
<proteinExistence type="predicted"/>
<dbReference type="CDD" id="cd02974">
    <property type="entry name" value="AhpF_NTD_N"/>
    <property type="match status" value="1"/>
</dbReference>
<dbReference type="EMBL" id="LRBG01000037">
    <property type="protein sequence ID" value="KXU84261.1"/>
    <property type="molecule type" value="Genomic_DNA"/>
</dbReference>
<sequence length="212" mass="23111">MLNISLRSQLQTYLRNIRRPVELIVSQGGGQTSHEMLAMLNEIASLTDLVTVAEEPQGGERKPSFSIRQVGAKAGIQFAATPTGPEFSSLVLAILQVGGHPVIADRTTIEQIRMLERDYYFETYISLSCGSCVDVVQALNMMAVINPRIHNVTIDGGIFQSEVSARDISVVPTIYMNGEIFGEGRSSFAELGAKLHDIEMSMRAALRAARGP</sequence>
<evidence type="ECO:0000313" key="1">
    <source>
        <dbReference type="EMBL" id="KXU84261.1"/>
    </source>
</evidence>
<dbReference type="STRING" id="1399968.CI15_24590"/>
<dbReference type="OrthoDB" id="9806179at2"/>
<dbReference type="InterPro" id="IPR036249">
    <property type="entry name" value="Thioredoxin-like_sf"/>
</dbReference>
<dbReference type="PROSITE" id="PS51354">
    <property type="entry name" value="GLUTAREDOXIN_2"/>
    <property type="match status" value="1"/>
</dbReference>
<gene>
    <name evidence="1" type="ORF">CI15_24590</name>
</gene>
<protein>
    <submittedName>
        <fullName evidence="1">Alkyl hydroperoxide reductase</fullName>
    </submittedName>
</protein>
<name>A0A149PGR6_9BURK</name>
<dbReference type="Proteomes" id="UP000075613">
    <property type="component" value="Unassembled WGS sequence"/>
</dbReference>
<evidence type="ECO:0000313" key="2">
    <source>
        <dbReference type="Proteomes" id="UP000075613"/>
    </source>
</evidence>
<organism evidence="1 2">
    <name type="scientific">Paraburkholderia monticola</name>
    <dbReference type="NCBI Taxonomy" id="1399968"/>
    <lineage>
        <taxon>Bacteria</taxon>
        <taxon>Pseudomonadati</taxon>
        <taxon>Pseudomonadota</taxon>
        <taxon>Betaproteobacteria</taxon>
        <taxon>Burkholderiales</taxon>
        <taxon>Burkholderiaceae</taxon>
        <taxon>Paraburkholderia</taxon>
    </lineage>
</organism>
<comment type="caution">
    <text evidence="1">The sequence shown here is derived from an EMBL/GenBank/DDBJ whole genome shotgun (WGS) entry which is preliminary data.</text>
</comment>
<accession>A0A149PGR6</accession>
<dbReference type="InterPro" id="IPR044142">
    <property type="entry name" value="AhpF_NTD_N"/>
</dbReference>
<dbReference type="PANTHER" id="PTHR37170">
    <property type="entry name" value="GLUTAREDOXIN-RELATED"/>
    <property type="match status" value="1"/>
</dbReference>
<dbReference type="SUPFAM" id="SSF52833">
    <property type="entry name" value="Thioredoxin-like"/>
    <property type="match status" value="2"/>
</dbReference>
<dbReference type="PANTHER" id="PTHR37170:SF1">
    <property type="entry name" value="GLUTAREDOXIN-LIKE PROTEIN"/>
    <property type="match status" value="1"/>
</dbReference>
<dbReference type="AlphaFoldDB" id="A0A149PGR6"/>
<keyword evidence="2" id="KW-1185">Reference proteome</keyword>
<dbReference type="Gene3D" id="3.40.30.80">
    <property type="match status" value="1"/>
</dbReference>